<name>A0A6H5FTX7_9HEMI</name>
<sequence length="1328" mass="149347">PTCGHNDSRGRAGPSSAPSSRNVTSLQTSSTVPYGQVLLATAQAPVEDANGQTKVVRLLIDPASQATFMTRLCAQRLGLAIQQVDVPVLGMGQVSLGVCRHMVQCRFRPSQGVELVVEAMLVDHITQAPSVVVPPLPAQRTRNLTLADPAYNLPGSVDLLLGAEWFGCVVLDRPILGPVGTPSLLKTIWGYCVIGRQFSTGPLAKISCMALSIGAEDITDALIRRFWEVEEPPTQRFLSSEDAACEDFYKATVARLPSGQYEVSLPFRPDRRPLGDSRTRALNRFLMLERRLRQNPSLRAHYNEFMADYLEQGHMILAGPCQLAAESYYIPHHCIFKNLEADVITKFRVVFDSSMVTKDGPSLNQVLYKGPKLQAELLDILLRFRMYQIVLVTDIRQMYRNIRMSPQSQPFQKILWRSSPEEPVRDYQLTTVTYGVSAPPFLAIRTLHQLVQDEGQAYPTASEAIMRDTYMDDIIKAVPSLDEALRLKQELQQMLARAGLELRKWTSNQEEVLRTLPPEHCAVSADSLSFECDDEPSTKILGLIWSPKSDLFTYRIASGPSRITKRSIMADIAKIFDPVGYLAPVVFIGKCLIREMWQIGLGWDDELPPSIQQKWFRFREELPALERFSLPRWVGYHGLESVELHGFADSSEQGYAGVVYVRVVDLNGHVQCSLLLAKSRVAKLRQQTLPRLELCGLDLVTQLVEHAGQVLRLPRPPSVVIWSDSTTALHWVRSSPHRWKTFVANRVNACQQRVAPEHYRHVPTDCNPADCASRGLFPSEFIGHPLWTTGPAWLRLAETCWPKRRAVFDQDEEIMQEASKAAQVTLLTGVEGNDSLLNRFSSLSRLTRVVAWMNRFVGRLRNRPQPGPPSNFVGITFAELRTALVTCCQIAQQEAFPQDIDRLKNGRPATKVLQNLNPFLDQDGLIRVGGRLRHSSLPFNQKFPAILPQRHNLTQLIIDHYHTIYAHPGLSCLHAILSRNFWILRAKSAIARRLSKCLRCFRTQPRPLQPKMGDLPSVRINPGKPFLVTGVDYGGPFLIKTSRLRNARIEKAYICLFVCFKTKAVHLELASSLSTEAFLAAVKRFTYRRGSVQTIHSDCGTNFVGAKNQLEGWKQVVQDPNFNDEVAKYLAERSTEWNLNPPGTPHFGGLWESGIKSTKRLLARVMGTQALTFEEFYTLLVQVEATLNSRPLIPMSTDADDIQALTPGHFLLMEPPSALPEPPTSAEPGSARDRWMLVKQMMESFWKKWSSDYLNTLQLRSKWTKDAPNLNIGELVLLKENSPPLHWKLGRVRALYPGLDGITRVADVQTVTGTYRRPVVKLCPLPIE</sequence>
<evidence type="ECO:0000256" key="1">
    <source>
        <dbReference type="SAM" id="Coils"/>
    </source>
</evidence>
<dbReference type="Pfam" id="PF18701">
    <property type="entry name" value="DUF5641"/>
    <property type="match status" value="1"/>
</dbReference>
<evidence type="ECO:0000313" key="4">
    <source>
        <dbReference type="EMBL" id="CAA9993504.1"/>
    </source>
</evidence>
<dbReference type="Gene3D" id="3.10.10.10">
    <property type="entry name" value="HIV Type 1 Reverse Transcriptase, subunit A, domain 1"/>
    <property type="match status" value="1"/>
</dbReference>
<feature type="coiled-coil region" evidence="1">
    <location>
        <begin position="481"/>
        <end position="508"/>
    </location>
</feature>
<dbReference type="InterPro" id="IPR036397">
    <property type="entry name" value="RNaseH_sf"/>
</dbReference>
<dbReference type="GO" id="GO:0042575">
    <property type="term" value="C:DNA polymerase complex"/>
    <property type="evidence" value="ECO:0007669"/>
    <property type="project" value="UniProtKB-ARBA"/>
</dbReference>
<accession>A0A6H5FTX7</accession>
<feature type="region of interest" description="Disordered" evidence="2">
    <location>
        <begin position="1"/>
        <end position="26"/>
    </location>
</feature>
<dbReference type="InterPro" id="IPR001584">
    <property type="entry name" value="Integrase_cat-core"/>
</dbReference>
<organism evidence="4 5">
    <name type="scientific">Nesidiocoris tenuis</name>
    <dbReference type="NCBI Taxonomy" id="355587"/>
    <lineage>
        <taxon>Eukaryota</taxon>
        <taxon>Metazoa</taxon>
        <taxon>Ecdysozoa</taxon>
        <taxon>Arthropoda</taxon>
        <taxon>Hexapoda</taxon>
        <taxon>Insecta</taxon>
        <taxon>Pterygota</taxon>
        <taxon>Neoptera</taxon>
        <taxon>Paraneoptera</taxon>
        <taxon>Hemiptera</taxon>
        <taxon>Heteroptera</taxon>
        <taxon>Panheteroptera</taxon>
        <taxon>Cimicomorpha</taxon>
        <taxon>Miridae</taxon>
        <taxon>Dicyphina</taxon>
        <taxon>Nesidiocoris</taxon>
    </lineage>
</organism>
<dbReference type="SUPFAM" id="SSF56672">
    <property type="entry name" value="DNA/RNA polymerases"/>
    <property type="match status" value="1"/>
</dbReference>
<dbReference type="InterPro" id="IPR043128">
    <property type="entry name" value="Rev_trsase/Diguanyl_cyclase"/>
</dbReference>
<feature type="non-terminal residue" evidence="4">
    <location>
        <position position="1"/>
    </location>
</feature>
<dbReference type="Pfam" id="PF00078">
    <property type="entry name" value="RVT_1"/>
    <property type="match status" value="1"/>
</dbReference>
<keyword evidence="5" id="KW-1185">Reference proteome</keyword>
<evidence type="ECO:0000313" key="5">
    <source>
        <dbReference type="Proteomes" id="UP000479000"/>
    </source>
</evidence>
<dbReference type="Gene3D" id="3.30.420.10">
    <property type="entry name" value="Ribonuclease H-like superfamily/Ribonuclease H"/>
    <property type="match status" value="1"/>
</dbReference>
<dbReference type="GO" id="GO:0003676">
    <property type="term" value="F:nucleic acid binding"/>
    <property type="evidence" value="ECO:0007669"/>
    <property type="project" value="InterPro"/>
</dbReference>
<dbReference type="InterPro" id="IPR040676">
    <property type="entry name" value="DUF5641"/>
</dbReference>
<evidence type="ECO:0000259" key="3">
    <source>
        <dbReference type="PROSITE" id="PS50994"/>
    </source>
</evidence>
<dbReference type="InterPro" id="IPR000477">
    <property type="entry name" value="RT_dom"/>
</dbReference>
<dbReference type="InterPro" id="IPR008042">
    <property type="entry name" value="Retrotrans_Pao"/>
</dbReference>
<evidence type="ECO:0000256" key="2">
    <source>
        <dbReference type="SAM" id="MobiDB-lite"/>
    </source>
</evidence>
<dbReference type="InterPro" id="IPR012337">
    <property type="entry name" value="RNaseH-like_sf"/>
</dbReference>
<dbReference type="Pfam" id="PF05380">
    <property type="entry name" value="Peptidase_A17"/>
    <property type="match status" value="1"/>
</dbReference>
<dbReference type="EMBL" id="CADCXU010000612">
    <property type="protein sequence ID" value="CAA9993504.1"/>
    <property type="molecule type" value="Genomic_DNA"/>
</dbReference>
<gene>
    <name evidence="4" type="ORF">NTEN_LOCUS451</name>
</gene>
<dbReference type="PANTHER" id="PTHR47331">
    <property type="entry name" value="PHD-TYPE DOMAIN-CONTAINING PROTEIN"/>
    <property type="match status" value="1"/>
</dbReference>
<dbReference type="PANTHER" id="PTHR47331:SF1">
    <property type="entry name" value="GAG-LIKE PROTEIN"/>
    <property type="match status" value="1"/>
</dbReference>
<dbReference type="SUPFAM" id="SSF53098">
    <property type="entry name" value="Ribonuclease H-like"/>
    <property type="match status" value="1"/>
</dbReference>
<dbReference type="Pfam" id="PF17921">
    <property type="entry name" value="Integrase_H2C2"/>
    <property type="match status" value="1"/>
</dbReference>
<feature type="domain" description="Integrase catalytic" evidence="3">
    <location>
        <begin position="1021"/>
        <end position="1215"/>
    </location>
</feature>
<dbReference type="PROSITE" id="PS50994">
    <property type="entry name" value="INTEGRASE"/>
    <property type="match status" value="1"/>
</dbReference>
<dbReference type="GO" id="GO:0015074">
    <property type="term" value="P:DNA integration"/>
    <property type="evidence" value="ECO:0007669"/>
    <property type="project" value="InterPro"/>
</dbReference>
<feature type="compositionally biased region" description="Basic and acidic residues" evidence="2">
    <location>
        <begin position="1"/>
        <end position="10"/>
    </location>
</feature>
<reference evidence="4 5" key="1">
    <citation type="submission" date="2020-02" db="EMBL/GenBank/DDBJ databases">
        <authorList>
            <person name="Ferguson B K."/>
        </authorList>
    </citation>
    <scope>NUCLEOTIDE SEQUENCE [LARGE SCALE GENOMIC DNA]</scope>
</reference>
<dbReference type="GO" id="GO:0071897">
    <property type="term" value="P:DNA biosynthetic process"/>
    <property type="evidence" value="ECO:0007669"/>
    <property type="project" value="UniProtKB-ARBA"/>
</dbReference>
<dbReference type="OrthoDB" id="6616707at2759"/>
<dbReference type="InterPro" id="IPR043502">
    <property type="entry name" value="DNA/RNA_pol_sf"/>
</dbReference>
<feature type="compositionally biased region" description="Polar residues" evidence="2">
    <location>
        <begin position="16"/>
        <end position="26"/>
    </location>
</feature>
<dbReference type="InterPro" id="IPR041588">
    <property type="entry name" value="Integrase_H2C2"/>
</dbReference>
<dbReference type="Gene3D" id="3.30.70.270">
    <property type="match status" value="1"/>
</dbReference>
<proteinExistence type="predicted"/>
<dbReference type="Proteomes" id="UP000479000">
    <property type="component" value="Unassembled WGS sequence"/>
</dbReference>
<keyword evidence="1" id="KW-0175">Coiled coil</keyword>
<protein>
    <recommendedName>
        <fullName evidence="3">Integrase catalytic domain-containing protein</fullName>
    </recommendedName>
</protein>